<reference evidence="4" key="2">
    <citation type="submission" date="2025-09" db="UniProtKB">
        <authorList>
            <consortium name="Ensembl"/>
        </authorList>
    </citation>
    <scope>IDENTIFICATION</scope>
</reference>
<evidence type="ECO:0000313" key="5">
    <source>
        <dbReference type="Proteomes" id="UP000265160"/>
    </source>
</evidence>
<dbReference type="GeneTree" id="ENSGT01010000222540"/>
<feature type="compositionally biased region" description="Polar residues" evidence="1">
    <location>
        <begin position="257"/>
        <end position="274"/>
    </location>
</feature>
<keyword evidence="5" id="KW-1185">Reference proteome</keyword>
<dbReference type="PANTHER" id="PTHR23095">
    <property type="entry name" value="PARANEOPLASTIC ANTIGEN"/>
    <property type="match status" value="1"/>
</dbReference>
<dbReference type="Pfam" id="PF14893">
    <property type="entry name" value="PNMA"/>
    <property type="match status" value="1"/>
</dbReference>
<dbReference type="PANTHER" id="PTHR23095:SF51">
    <property type="entry name" value="PARANEOPLASTIC ANTIGEN MA1 HOMOLOG-RELATED"/>
    <property type="match status" value="1"/>
</dbReference>
<dbReference type="Proteomes" id="UP000265160">
    <property type="component" value="Unplaced"/>
</dbReference>
<feature type="domain" description="Paraneoplastic antigen Ma-like C-terminal" evidence="2">
    <location>
        <begin position="130"/>
        <end position="221"/>
    </location>
</feature>
<evidence type="ECO:0000256" key="1">
    <source>
        <dbReference type="SAM" id="MobiDB-lite"/>
    </source>
</evidence>
<name>A0A3P9C9W4_9CICH</name>
<accession>A0A3P9C9W4</accession>
<evidence type="ECO:0000259" key="2">
    <source>
        <dbReference type="Pfam" id="PF14893"/>
    </source>
</evidence>
<dbReference type="Pfam" id="PF20846">
    <property type="entry name" value="PNMA_N"/>
    <property type="match status" value="1"/>
</dbReference>
<organism evidence="4 5">
    <name type="scientific">Maylandia zebra</name>
    <name type="common">zebra mbuna</name>
    <dbReference type="NCBI Taxonomy" id="106582"/>
    <lineage>
        <taxon>Eukaryota</taxon>
        <taxon>Metazoa</taxon>
        <taxon>Chordata</taxon>
        <taxon>Craniata</taxon>
        <taxon>Vertebrata</taxon>
        <taxon>Euteleostomi</taxon>
        <taxon>Actinopterygii</taxon>
        <taxon>Neopterygii</taxon>
        <taxon>Teleostei</taxon>
        <taxon>Neoteleostei</taxon>
        <taxon>Acanthomorphata</taxon>
        <taxon>Ovalentaria</taxon>
        <taxon>Cichlomorphae</taxon>
        <taxon>Cichliformes</taxon>
        <taxon>Cichlidae</taxon>
        <taxon>African cichlids</taxon>
        <taxon>Pseudocrenilabrinae</taxon>
        <taxon>Haplochromini</taxon>
        <taxon>Maylandia</taxon>
        <taxon>Maylandia zebra complex</taxon>
    </lineage>
</organism>
<dbReference type="InterPro" id="IPR026523">
    <property type="entry name" value="PNMA"/>
</dbReference>
<feature type="region of interest" description="Disordered" evidence="1">
    <location>
        <begin position="257"/>
        <end position="276"/>
    </location>
</feature>
<dbReference type="InterPro" id="IPR048270">
    <property type="entry name" value="PNMA_C"/>
</dbReference>
<protein>
    <submittedName>
        <fullName evidence="4">Uncharacterized protein</fullName>
    </submittedName>
</protein>
<evidence type="ECO:0000259" key="3">
    <source>
        <dbReference type="Pfam" id="PF20846"/>
    </source>
</evidence>
<dbReference type="STRING" id="106582.ENSMZEP00005018834"/>
<evidence type="ECO:0000313" key="4">
    <source>
        <dbReference type="Ensembl" id="ENSMZEP00005018834.1"/>
    </source>
</evidence>
<reference evidence="4" key="1">
    <citation type="submission" date="2025-08" db="UniProtKB">
        <authorList>
            <consortium name="Ensembl"/>
        </authorList>
    </citation>
    <scope>IDENTIFICATION</scope>
</reference>
<dbReference type="InterPro" id="IPR048271">
    <property type="entry name" value="PNMA_N"/>
</dbReference>
<dbReference type="AlphaFoldDB" id="A0A3P9C9W4"/>
<proteinExistence type="predicted"/>
<dbReference type="Ensembl" id="ENSMZET00005019438.1">
    <property type="protein sequence ID" value="ENSMZEP00005018834.1"/>
    <property type="gene ID" value="ENSMZEG00005013790.1"/>
</dbReference>
<feature type="domain" description="Paraneoplastic antigen Ma-like N-terminal" evidence="3">
    <location>
        <begin position="11"/>
        <end position="86"/>
    </location>
</feature>
<sequence>MADHTGLAAELKSWCRGEGLEEAKALLVLVPEEVEIAQIEETLETIKCLGRVRVRGHLFHTPLSCLMVLCECKQSIPKDNAPKEVLDHLLDTEGRTMEDIYKSVLQVVGDFLEKAHKPQAEGGYWRLRLFSGNLPVPPSEDPFDHWLEQAWLMVEERDCTDKEKRHRLMESLKGPALEIAKSVRESDPEAGPVEYLEALESTFGSAESGDDLYFAFCLMQRLERALTKVSKPPTFLHLLSEIRTEEECEASRRKLNTSVQHVQTKPSGTGNTEYKVSKLKLKSLRPS</sequence>